<dbReference type="EMBL" id="BAAARI010000002">
    <property type="protein sequence ID" value="GAA2568184.1"/>
    <property type="molecule type" value="Genomic_DNA"/>
</dbReference>
<name>A0ABN3P6A2_9MICO</name>
<dbReference type="InterPro" id="IPR025159">
    <property type="entry name" value="AbiEi_N"/>
</dbReference>
<comment type="caution">
    <text evidence="2">The sequence shown here is derived from an EMBL/GenBank/DDBJ whole genome shotgun (WGS) entry which is preliminary data.</text>
</comment>
<protein>
    <recommendedName>
        <fullName evidence="1">AbiEi antitoxin N-terminal domain-containing protein</fullName>
    </recommendedName>
</protein>
<feature type="domain" description="AbiEi antitoxin N-terminal" evidence="1">
    <location>
        <begin position="9"/>
        <end position="44"/>
    </location>
</feature>
<proteinExistence type="predicted"/>
<evidence type="ECO:0000313" key="2">
    <source>
        <dbReference type="EMBL" id="GAA2568184.1"/>
    </source>
</evidence>
<sequence length="325" mass="35633">MLPSFDDAVFTRRDALARGASDTTLRVDRDRGRLDQVRPGVYAAASTWERLTSEERARWVAAAAHEAGRGAPIVFSHLSAAALWALPLFRVRATRAHVTVDGPARSTPQVFRHRLPLPSEDVEWLEPGRVGVTTLARTVADVIASVPLETAVSLADAALRKSAAEGTSGIDLDRAEDLRAAVADHLRRRTGRRGIRAARFVTEFADARAQLPGESVSRLLLRQLGFADPELQVPVMGPHGADYLVDFDLGSVWGEFDGAVKYTDPRFLNGRTPARVLADEKEREDWIRGVTGKRIVRWQMAHLATASAFRLHLAACGVYPVRPAL</sequence>
<evidence type="ECO:0000313" key="3">
    <source>
        <dbReference type="Proteomes" id="UP001500274"/>
    </source>
</evidence>
<evidence type="ECO:0000259" key="1">
    <source>
        <dbReference type="Pfam" id="PF13338"/>
    </source>
</evidence>
<dbReference type="Proteomes" id="UP001500274">
    <property type="component" value="Unassembled WGS sequence"/>
</dbReference>
<gene>
    <name evidence="2" type="ORF">GCM10009862_03700</name>
</gene>
<dbReference type="Pfam" id="PF13338">
    <property type="entry name" value="AbiEi_4"/>
    <property type="match status" value="1"/>
</dbReference>
<keyword evidence="3" id="KW-1185">Reference proteome</keyword>
<organism evidence="2 3">
    <name type="scientific">Microbacterium binotii</name>
    <dbReference type="NCBI Taxonomy" id="462710"/>
    <lineage>
        <taxon>Bacteria</taxon>
        <taxon>Bacillati</taxon>
        <taxon>Actinomycetota</taxon>
        <taxon>Actinomycetes</taxon>
        <taxon>Micrococcales</taxon>
        <taxon>Microbacteriaceae</taxon>
        <taxon>Microbacterium</taxon>
    </lineage>
</organism>
<reference evidence="2 3" key="1">
    <citation type="journal article" date="2019" name="Int. J. Syst. Evol. Microbiol.">
        <title>The Global Catalogue of Microorganisms (GCM) 10K type strain sequencing project: providing services to taxonomists for standard genome sequencing and annotation.</title>
        <authorList>
            <consortium name="The Broad Institute Genomics Platform"/>
            <consortium name="The Broad Institute Genome Sequencing Center for Infectious Disease"/>
            <person name="Wu L."/>
            <person name="Ma J."/>
        </authorList>
    </citation>
    <scope>NUCLEOTIDE SEQUENCE [LARGE SCALE GENOMIC DNA]</scope>
    <source>
        <strain evidence="2 3">JCM 16365</strain>
    </source>
</reference>
<accession>A0ABN3P6A2</accession>
<dbReference type="RefSeq" id="WP_344226329.1">
    <property type="nucleotide sequence ID" value="NZ_BAAARI010000002.1"/>
</dbReference>